<dbReference type="NCBIfam" id="TIGR01951">
    <property type="entry name" value="nusB"/>
    <property type="match status" value="1"/>
</dbReference>
<evidence type="ECO:0000256" key="4">
    <source>
        <dbReference type="ARBA" id="ARBA00023015"/>
    </source>
</evidence>
<dbReference type="Pfam" id="PF01029">
    <property type="entry name" value="NusB"/>
    <property type="match status" value="1"/>
</dbReference>
<feature type="region of interest" description="Disordered" evidence="7">
    <location>
        <begin position="202"/>
        <end position="241"/>
    </location>
</feature>
<reference evidence="9" key="1">
    <citation type="submission" date="2021-05" db="EMBL/GenBank/DDBJ databases">
        <authorList>
            <person name="Pietrasiak N."/>
            <person name="Ward R."/>
            <person name="Stajich J.E."/>
            <person name="Kurbessoian T."/>
        </authorList>
    </citation>
    <scope>NUCLEOTIDE SEQUENCE</scope>
    <source>
        <strain evidence="9">GSE-TBD4-15B</strain>
    </source>
</reference>
<comment type="caution">
    <text evidence="9">The sequence shown here is derived from an EMBL/GenBank/DDBJ whole genome shotgun (WGS) entry which is preliminary data.</text>
</comment>
<accession>A0A951PD58</accession>
<dbReference type="AlphaFoldDB" id="A0A951PD58"/>
<reference evidence="9" key="2">
    <citation type="journal article" date="2022" name="Microbiol. Resour. Announc.">
        <title>Metagenome Sequencing to Explore Phylogenomics of Terrestrial Cyanobacteria.</title>
        <authorList>
            <person name="Ward R.D."/>
            <person name="Stajich J.E."/>
            <person name="Johansen J.R."/>
            <person name="Huntemann M."/>
            <person name="Clum A."/>
            <person name="Foster B."/>
            <person name="Foster B."/>
            <person name="Roux S."/>
            <person name="Palaniappan K."/>
            <person name="Varghese N."/>
            <person name="Mukherjee S."/>
            <person name="Reddy T.B.K."/>
            <person name="Daum C."/>
            <person name="Copeland A."/>
            <person name="Chen I.A."/>
            <person name="Ivanova N.N."/>
            <person name="Kyrpides N.C."/>
            <person name="Shapiro N."/>
            <person name="Eloe-Fadrosh E.A."/>
            <person name="Pietrasiak N."/>
        </authorList>
    </citation>
    <scope>NUCLEOTIDE SEQUENCE</scope>
    <source>
        <strain evidence="9">GSE-TBD4-15B</strain>
    </source>
</reference>
<feature type="compositionally biased region" description="Low complexity" evidence="7">
    <location>
        <begin position="210"/>
        <end position="223"/>
    </location>
</feature>
<sequence>MQARRIARELALLSIGQLPNKPEKLQAQLLQDVVLAAVRTLTTEVQDTLETASAELNRSSDRLLNSETRADSLDSARAMVSEAIERTQTAINRVGAALELPEFIQLANQKEVRAYVMELLTQTQAHRSEIDALLNQSMVDWQMHRLARIDQDILRLAVAEMWLLGTPQQVVINEAVELAKRYSGEEGFRFLNGVLRRVSSQLSQADHPSEPLSDSLSEPLNSSAKTALDQQQSSPTLRSEF</sequence>
<evidence type="ECO:0000256" key="3">
    <source>
        <dbReference type="ARBA" id="ARBA00022884"/>
    </source>
</evidence>
<evidence type="ECO:0000256" key="5">
    <source>
        <dbReference type="ARBA" id="ARBA00023163"/>
    </source>
</evidence>
<evidence type="ECO:0000259" key="8">
    <source>
        <dbReference type="Pfam" id="PF01029"/>
    </source>
</evidence>
<dbReference type="GO" id="GO:0031564">
    <property type="term" value="P:transcription antitermination"/>
    <property type="evidence" value="ECO:0007669"/>
    <property type="project" value="UniProtKB-KW"/>
</dbReference>
<dbReference type="Proteomes" id="UP000707356">
    <property type="component" value="Unassembled WGS sequence"/>
</dbReference>
<keyword evidence="4 6" id="KW-0805">Transcription regulation</keyword>
<evidence type="ECO:0000256" key="1">
    <source>
        <dbReference type="ARBA" id="ARBA00005952"/>
    </source>
</evidence>
<dbReference type="HAMAP" id="MF_00073">
    <property type="entry name" value="NusB"/>
    <property type="match status" value="1"/>
</dbReference>
<dbReference type="GO" id="GO:0006353">
    <property type="term" value="P:DNA-templated transcription termination"/>
    <property type="evidence" value="ECO:0007669"/>
    <property type="project" value="UniProtKB-UniRule"/>
</dbReference>
<dbReference type="PANTHER" id="PTHR11078:SF3">
    <property type="entry name" value="ANTITERMINATION NUSB DOMAIN-CONTAINING PROTEIN"/>
    <property type="match status" value="1"/>
</dbReference>
<dbReference type="PANTHER" id="PTHR11078">
    <property type="entry name" value="N UTILIZATION SUBSTANCE PROTEIN B-RELATED"/>
    <property type="match status" value="1"/>
</dbReference>
<dbReference type="InterPro" id="IPR035926">
    <property type="entry name" value="NusB-like_sf"/>
</dbReference>
<keyword evidence="2 6" id="KW-0889">Transcription antitermination</keyword>
<evidence type="ECO:0000256" key="6">
    <source>
        <dbReference type="HAMAP-Rule" id="MF_00073"/>
    </source>
</evidence>
<dbReference type="GO" id="GO:0005829">
    <property type="term" value="C:cytosol"/>
    <property type="evidence" value="ECO:0007669"/>
    <property type="project" value="TreeGrafter"/>
</dbReference>
<organism evidence="9 10">
    <name type="scientific">Pegethrix bostrychoides GSE-TBD4-15B</name>
    <dbReference type="NCBI Taxonomy" id="2839662"/>
    <lineage>
        <taxon>Bacteria</taxon>
        <taxon>Bacillati</taxon>
        <taxon>Cyanobacteriota</taxon>
        <taxon>Cyanophyceae</taxon>
        <taxon>Oculatellales</taxon>
        <taxon>Oculatellaceae</taxon>
        <taxon>Pegethrix</taxon>
    </lineage>
</organism>
<evidence type="ECO:0000313" key="9">
    <source>
        <dbReference type="EMBL" id="MBW4466880.1"/>
    </source>
</evidence>
<dbReference type="EMBL" id="JAHHHV010000071">
    <property type="protein sequence ID" value="MBW4466880.1"/>
    <property type="molecule type" value="Genomic_DNA"/>
</dbReference>
<keyword evidence="3 6" id="KW-0694">RNA-binding</keyword>
<dbReference type="GO" id="GO:0003723">
    <property type="term" value="F:RNA binding"/>
    <property type="evidence" value="ECO:0007669"/>
    <property type="project" value="UniProtKB-UniRule"/>
</dbReference>
<dbReference type="InterPro" id="IPR011605">
    <property type="entry name" value="NusB_fam"/>
</dbReference>
<comment type="function">
    <text evidence="6">Involved in transcription antitermination. Required for transcription of ribosomal RNA (rRNA) genes. Binds specifically to the boxA antiterminator sequence of the ribosomal RNA (rrn) operons.</text>
</comment>
<proteinExistence type="inferred from homology"/>
<evidence type="ECO:0000256" key="7">
    <source>
        <dbReference type="SAM" id="MobiDB-lite"/>
    </source>
</evidence>
<keyword evidence="5 6" id="KW-0804">Transcription</keyword>
<protein>
    <recommendedName>
        <fullName evidence="6">Transcription antitermination protein NusB</fullName>
    </recommendedName>
    <alternativeName>
        <fullName evidence="6">Antitermination factor NusB</fullName>
    </alternativeName>
</protein>
<feature type="compositionally biased region" description="Polar residues" evidence="7">
    <location>
        <begin position="224"/>
        <end position="241"/>
    </location>
</feature>
<name>A0A951PD58_9CYAN</name>
<evidence type="ECO:0000313" key="10">
    <source>
        <dbReference type="Proteomes" id="UP000707356"/>
    </source>
</evidence>
<dbReference type="SUPFAM" id="SSF48013">
    <property type="entry name" value="NusB-like"/>
    <property type="match status" value="1"/>
</dbReference>
<evidence type="ECO:0000256" key="2">
    <source>
        <dbReference type="ARBA" id="ARBA00022814"/>
    </source>
</evidence>
<dbReference type="InterPro" id="IPR006027">
    <property type="entry name" value="NusB_RsmB_TIM44"/>
</dbReference>
<dbReference type="Gene3D" id="1.10.940.10">
    <property type="entry name" value="NusB-like"/>
    <property type="match status" value="1"/>
</dbReference>
<comment type="similarity">
    <text evidence="1 6">Belongs to the NusB family.</text>
</comment>
<feature type="domain" description="NusB/RsmB/TIM44" evidence="8">
    <location>
        <begin position="76"/>
        <end position="199"/>
    </location>
</feature>
<gene>
    <name evidence="6 9" type="primary">nusB</name>
    <name evidence="9" type="ORF">KME07_15760</name>
</gene>